<evidence type="ECO:0000256" key="4">
    <source>
        <dbReference type="ARBA" id="ARBA00029447"/>
    </source>
</evidence>
<feature type="transmembrane region" description="Helical" evidence="6">
    <location>
        <begin position="188"/>
        <end position="209"/>
    </location>
</feature>
<evidence type="ECO:0000256" key="5">
    <source>
        <dbReference type="PROSITE-ProRule" id="PRU00284"/>
    </source>
</evidence>
<accession>A0A1H8RLX9</accession>
<keyword evidence="2" id="KW-0997">Cell inner membrane</keyword>
<gene>
    <name evidence="10" type="ORF">SAMN05444123_10415</name>
</gene>
<comment type="subcellular location">
    <subcellularLocation>
        <location evidence="1">Cell inner membrane</location>
        <topology evidence="1">Multi-pass membrane protein</topology>
    </subcellularLocation>
</comment>
<evidence type="ECO:0000256" key="1">
    <source>
        <dbReference type="ARBA" id="ARBA00004429"/>
    </source>
</evidence>
<name>A0A1H8RLX9_9BRAD</name>
<feature type="domain" description="T-SNARE coiled-coil homology" evidence="8">
    <location>
        <begin position="455"/>
        <end position="517"/>
    </location>
</feature>
<dbReference type="EMBL" id="FODT01000004">
    <property type="protein sequence ID" value="SEO67461.1"/>
    <property type="molecule type" value="Genomic_DNA"/>
</dbReference>
<dbReference type="Gene3D" id="1.10.287.950">
    <property type="entry name" value="Methyl-accepting chemotaxis protein"/>
    <property type="match status" value="1"/>
</dbReference>
<dbReference type="SMART" id="SM00304">
    <property type="entry name" value="HAMP"/>
    <property type="match status" value="1"/>
</dbReference>
<dbReference type="Pfam" id="PF00015">
    <property type="entry name" value="MCPsignal"/>
    <property type="match status" value="1"/>
</dbReference>
<dbReference type="SUPFAM" id="SSF58104">
    <property type="entry name" value="Methyl-accepting chemotaxis protein (MCP) signaling domain"/>
    <property type="match status" value="1"/>
</dbReference>
<keyword evidence="6" id="KW-0812">Transmembrane</keyword>
<dbReference type="InterPro" id="IPR004090">
    <property type="entry name" value="Chemotax_Me-accpt_rcpt"/>
</dbReference>
<evidence type="ECO:0000256" key="6">
    <source>
        <dbReference type="SAM" id="Phobius"/>
    </source>
</evidence>
<dbReference type="GO" id="GO:0004888">
    <property type="term" value="F:transmembrane signaling receptor activity"/>
    <property type="evidence" value="ECO:0007669"/>
    <property type="project" value="InterPro"/>
</dbReference>
<keyword evidence="6" id="KW-1133">Transmembrane helix</keyword>
<dbReference type="PROSITE" id="PS50111">
    <property type="entry name" value="CHEMOTAXIS_TRANSDUC_2"/>
    <property type="match status" value="1"/>
</dbReference>
<feature type="domain" description="Methyl-accepting transducer" evidence="7">
    <location>
        <begin position="285"/>
        <end position="532"/>
    </location>
</feature>
<evidence type="ECO:0000259" key="9">
    <source>
        <dbReference type="PROSITE" id="PS50885"/>
    </source>
</evidence>
<keyword evidence="3 5" id="KW-0807">Transducer</keyword>
<keyword evidence="11" id="KW-1185">Reference proteome</keyword>
<dbReference type="AlphaFoldDB" id="A0A1H8RLX9"/>
<dbReference type="CDD" id="cd06225">
    <property type="entry name" value="HAMP"/>
    <property type="match status" value="1"/>
</dbReference>
<keyword evidence="6" id="KW-0472">Membrane</keyword>
<dbReference type="Pfam" id="PF00672">
    <property type="entry name" value="HAMP"/>
    <property type="match status" value="1"/>
</dbReference>
<dbReference type="GO" id="GO:0007165">
    <property type="term" value="P:signal transduction"/>
    <property type="evidence" value="ECO:0007669"/>
    <property type="project" value="UniProtKB-KW"/>
</dbReference>
<reference evidence="11" key="1">
    <citation type="submission" date="2016-10" db="EMBL/GenBank/DDBJ databases">
        <authorList>
            <person name="Varghese N."/>
            <person name="Submissions S."/>
        </authorList>
    </citation>
    <scope>NUCLEOTIDE SEQUENCE [LARGE SCALE GENOMIC DNA]</scope>
    <source>
        <strain evidence="11">DSM 123</strain>
    </source>
</reference>
<dbReference type="OrthoDB" id="3378718at2"/>
<evidence type="ECO:0000313" key="10">
    <source>
        <dbReference type="EMBL" id="SEO67461.1"/>
    </source>
</evidence>
<dbReference type="InterPro" id="IPR000727">
    <property type="entry name" value="T_SNARE_dom"/>
</dbReference>
<dbReference type="GO" id="GO:0006935">
    <property type="term" value="P:chemotaxis"/>
    <property type="evidence" value="ECO:0007669"/>
    <property type="project" value="InterPro"/>
</dbReference>
<comment type="similarity">
    <text evidence="4">Belongs to the methyl-accepting chemotaxis (MCP) protein family.</text>
</comment>
<evidence type="ECO:0000259" key="8">
    <source>
        <dbReference type="PROSITE" id="PS50192"/>
    </source>
</evidence>
<protein>
    <submittedName>
        <fullName evidence="10">Methyl-accepting chemotaxis protein</fullName>
    </submittedName>
</protein>
<dbReference type="PANTHER" id="PTHR32089:SF112">
    <property type="entry name" value="LYSOZYME-LIKE PROTEIN-RELATED"/>
    <property type="match status" value="1"/>
</dbReference>
<dbReference type="PRINTS" id="PR00260">
    <property type="entry name" value="CHEMTRNSDUCR"/>
</dbReference>
<dbReference type="RefSeq" id="WP_092683201.1">
    <property type="nucleotide sequence ID" value="NZ_FODT01000004.1"/>
</dbReference>
<keyword evidence="2" id="KW-1003">Cell membrane</keyword>
<dbReference type="GO" id="GO:0005886">
    <property type="term" value="C:plasma membrane"/>
    <property type="evidence" value="ECO:0007669"/>
    <property type="project" value="UniProtKB-SubCell"/>
</dbReference>
<evidence type="ECO:0000256" key="3">
    <source>
        <dbReference type="ARBA" id="ARBA00023224"/>
    </source>
</evidence>
<evidence type="ECO:0000256" key="2">
    <source>
        <dbReference type="ARBA" id="ARBA00022519"/>
    </source>
</evidence>
<evidence type="ECO:0000313" key="11">
    <source>
        <dbReference type="Proteomes" id="UP000199615"/>
    </source>
</evidence>
<sequence length="559" mass="59987">MRPKLSRVILIFGLVVFAGLVAVIASSVYGLSQLKIGGPLYAQLKLQNDLVADILPPPEYVIEAHLEALMALREPSELFTHRDRIVKLKADYNERHEFWQKSALEEPLKKELVVDSDREVSKFWNVLERQLLPAIEQGDEAAKSAAYKQLFQAYAAHREIIDDIVKRATDLNTSVEASTAERATILTWLVWGISGVVLLVFFAGLAGVIRGVIRPIVGMTDVMSRLAHGDRNIEVPGVDRRDEVGAMARALQVFRDNALNVDSLETERDQKVLAETERKAAMQQIANEFDTAIGRIVDAVTTASSELEHAAGRLNGAAETTDHLAQSATTVSQESSSNAQSAASACKQIATSVLEIAQQAQQSQEISQAAVRQAEETNGRIAELSHAADRIGEVIKLINAVAAQTNLLALNATIEAARAGEAGRGFAVVASEVKALAAQTAKATEEISEQIAQMQTATAQSVVAIQTIGGTITEICGISESIAAAVEQQGEATAGIARSVQHAADGAMQVSTSMEKIGHGAAETDQASVHVHKLSSSLLSESKHLKIEVEKFSEMVRAA</sequence>
<dbReference type="InterPro" id="IPR004089">
    <property type="entry name" value="MCPsignal_dom"/>
</dbReference>
<dbReference type="InterPro" id="IPR003660">
    <property type="entry name" value="HAMP_dom"/>
</dbReference>
<dbReference type="Proteomes" id="UP000199615">
    <property type="component" value="Unassembled WGS sequence"/>
</dbReference>
<dbReference type="SMART" id="SM00283">
    <property type="entry name" value="MA"/>
    <property type="match status" value="1"/>
</dbReference>
<proteinExistence type="inferred from homology"/>
<dbReference type="PROSITE" id="PS50192">
    <property type="entry name" value="T_SNARE"/>
    <property type="match status" value="1"/>
</dbReference>
<dbReference type="Gene3D" id="1.10.8.500">
    <property type="entry name" value="HAMP domain in histidine kinase"/>
    <property type="match status" value="1"/>
</dbReference>
<organism evidence="10 11">
    <name type="scientific">Rhodopseudomonas pseudopalustris</name>
    <dbReference type="NCBI Taxonomy" id="1513892"/>
    <lineage>
        <taxon>Bacteria</taxon>
        <taxon>Pseudomonadati</taxon>
        <taxon>Pseudomonadota</taxon>
        <taxon>Alphaproteobacteria</taxon>
        <taxon>Hyphomicrobiales</taxon>
        <taxon>Nitrobacteraceae</taxon>
        <taxon>Rhodopseudomonas</taxon>
    </lineage>
</organism>
<dbReference type="PROSITE" id="PS50885">
    <property type="entry name" value="HAMP"/>
    <property type="match status" value="1"/>
</dbReference>
<dbReference type="PANTHER" id="PTHR32089">
    <property type="entry name" value="METHYL-ACCEPTING CHEMOTAXIS PROTEIN MCPB"/>
    <property type="match status" value="1"/>
</dbReference>
<evidence type="ECO:0000259" key="7">
    <source>
        <dbReference type="PROSITE" id="PS50111"/>
    </source>
</evidence>
<feature type="domain" description="HAMP" evidence="9">
    <location>
        <begin position="210"/>
        <end position="263"/>
    </location>
</feature>